<dbReference type="Pfam" id="PF00107">
    <property type="entry name" value="ADH_zinc_N"/>
    <property type="match status" value="1"/>
</dbReference>
<dbReference type="SUPFAM" id="SSF50129">
    <property type="entry name" value="GroES-like"/>
    <property type="match status" value="1"/>
</dbReference>
<dbReference type="InterPro" id="IPR013149">
    <property type="entry name" value="ADH-like_C"/>
</dbReference>
<evidence type="ECO:0000313" key="3">
    <source>
        <dbReference type="Proteomes" id="UP001147747"/>
    </source>
</evidence>
<organism evidence="2 3">
    <name type="scientific">Penicillium cosmopolitanum</name>
    <dbReference type="NCBI Taxonomy" id="1131564"/>
    <lineage>
        <taxon>Eukaryota</taxon>
        <taxon>Fungi</taxon>
        <taxon>Dikarya</taxon>
        <taxon>Ascomycota</taxon>
        <taxon>Pezizomycotina</taxon>
        <taxon>Eurotiomycetes</taxon>
        <taxon>Eurotiomycetidae</taxon>
        <taxon>Eurotiales</taxon>
        <taxon>Aspergillaceae</taxon>
        <taxon>Penicillium</taxon>
    </lineage>
</organism>
<dbReference type="EMBL" id="JAPZBU010000011">
    <property type="protein sequence ID" value="KAJ5378370.1"/>
    <property type="molecule type" value="Genomic_DNA"/>
</dbReference>
<dbReference type="OrthoDB" id="3509362at2759"/>
<name>A0A9W9VG80_9EURO</name>
<dbReference type="Pfam" id="PF13602">
    <property type="entry name" value="ADH_zinc_N_2"/>
    <property type="match status" value="1"/>
</dbReference>
<reference evidence="2" key="1">
    <citation type="submission" date="2022-12" db="EMBL/GenBank/DDBJ databases">
        <authorList>
            <person name="Petersen C."/>
        </authorList>
    </citation>
    <scope>NUCLEOTIDE SEQUENCE</scope>
    <source>
        <strain evidence="2">IBT 29677</strain>
    </source>
</reference>
<dbReference type="GeneID" id="81375106"/>
<gene>
    <name evidence="2" type="ORF">N7509_011489</name>
</gene>
<evidence type="ECO:0000259" key="1">
    <source>
        <dbReference type="SMART" id="SM00829"/>
    </source>
</evidence>
<feature type="domain" description="Enoyl reductase (ER)" evidence="1">
    <location>
        <begin position="15"/>
        <end position="297"/>
    </location>
</feature>
<dbReference type="PANTHER" id="PTHR45033:SF1">
    <property type="entry name" value="OXIDOREDUCTASE (EUROFUNG)"/>
    <property type="match status" value="1"/>
</dbReference>
<comment type="caution">
    <text evidence="2">The sequence shown here is derived from an EMBL/GenBank/DDBJ whole genome shotgun (WGS) entry which is preliminary data.</text>
</comment>
<dbReference type="Pfam" id="PF08240">
    <property type="entry name" value="ADH_N"/>
    <property type="match status" value="1"/>
</dbReference>
<dbReference type="SMART" id="SM00829">
    <property type="entry name" value="PKS_ER"/>
    <property type="match status" value="1"/>
</dbReference>
<dbReference type="InterPro" id="IPR052711">
    <property type="entry name" value="Zinc_ADH-like"/>
</dbReference>
<sequence>MSVPTTYRAFRRLPGENSGTIFSTVEKMQSLQSHEVLIRVHAVSLNYRDIAMLHGKYPISVKEQGIPGSDCAGEVVAVGSNVSMRIGDRVAPIFDLKYIQDVDPEGAVGHLGGNIDGVLQQYAKFDENVLVYIPPHLSWEEAACITCAGTTAWNALHMSESEGRPRSALMLGTGGVSTFALSICLEAGIRPIITSSSDSKLQEILSLGPEGAIEVINYRTHPEWEMEVLRLTNGKGVDVILETVGIGSKLDQGNLCRFLEEKEISLKHIIGKVFPFEESPAAFEYLHSGRHTGKVVIRV</sequence>
<dbReference type="CDD" id="cd08276">
    <property type="entry name" value="MDR7"/>
    <property type="match status" value="1"/>
</dbReference>
<dbReference type="InterPro" id="IPR020843">
    <property type="entry name" value="ER"/>
</dbReference>
<accession>A0A9W9VG80</accession>
<dbReference type="Proteomes" id="UP001147747">
    <property type="component" value="Unassembled WGS sequence"/>
</dbReference>
<dbReference type="PANTHER" id="PTHR45033">
    <property type="match status" value="1"/>
</dbReference>
<evidence type="ECO:0000313" key="2">
    <source>
        <dbReference type="EMBL" id="KAJ5378370.1"/>
    </source>
</evidence>
<reference evidence="2" key="2">
    <citation type="journal article" date="2023" name="IMA Fungus">
        <title>Comparative genomic study of the Penicillium genus elucidates a diverse pangenome and 15 lateral gene transfer events.</title>
        <authorList>
            <person name="Petersen C."/>
            <person name="Sorensen T."/>
            <person name="Nielsen M.R."/>
            <person name="Sondergaard T.E."/>
            <person name="Sorensen J.L."/>
            <person name="Fitzpatrick D.A."/>
            <person name="Frisvad J.C."/>
            <person name="Nielsen K.L."/>
        </authorList>
    </citation>
    <scope>NUCLEOTIDE SEQUENCE</scope>
    <source>
        <strain evidence="2">IBT 29677</strain>
    </source>
</reference>
<dbReference type="SUPFAM" id="SSF51735">
    <property type="entry name" value="NAD(P)-binding Rossmann-fold domains"/>
    <property type="match status" value="1"/>
</dbReference>
<dbReference type="Gene3D" id="3.90.180.10">
    <property type="entry name" value="Medium-chain alcohol dehydrogenases, catalytic domain"/>
    <property type="match status" value="2"/>
</dbReference>
<dbReference type="InterPro" id="IPR013154">
    <property type="entry name" value="ADH-like_N"/>
</dbReference>
<dbReference type="InterPro" id="IPR036291">
    <property type="entry name" value="NAD(P)-bd_dom_sf"/>
</dbReference>
<protein>
    <submittedName>
        <fullName evidence="2">Alcohol dehydrogenase</fullName>
    </submittedName>
</protein>
<dbReference type="GO" id="GO:0016491">
    <property type="term" value="F:oxidoreductase activity"/>
    <property type="evidence" value="ECO:0007669"/>
    <property type="project" value="InterPro"/>
</dbReference>
<dbReference type="AlphaFoldDB" id="A0A9W9VG80"/>
<keyword evidence="3" id="KW-1185">Reference proteome</keyword>
<dbReference type="InterPro" id="IPR011032">
    <property type="entry name" value="GroES-like_sf"/>
</dbReference>
<dbReference type="RefSeq" id="XP_056482156.1">
    <property type="nucleotide sequence ID" value="XM_056636126.1"/>
</dbReference>
<proteinExistence type="predicted"/>
<dbReference type="Gene3D" id="3.40.50.720">
    <property type="entry name" value="NAD(P)-binding Rossmann-like Domain"/>
    <property type="match status" value="1"/>
</dbReference>